<evidence type="ECO:0000313" key="14">
    <source>
        <dbReference type="Proteomes" id="UP001595850"/>
    </source>
</evidence>
<feature type="transmembrane region" description="Helical" evidence="9">
    <location>
        <begin position="134"/>
        <end position="151"/>
    </location>
</feature>
<dbReference type="InterPro" id="IPR055558">
    <property type="entry name" value="DUF7134"/>
</dbReference>
<gene>
    <name evidence="13" type="ORF">ACFOWE_19375</name>
</gene>
<dbReference type="GO" id="GO:0016301">
    <property type="term" value="F:kinase activity"/>
    <property type="evidence" value="ECO:0007669"/>
    <property type="project" value="UniProtKB-KW"/>
</dbReference>
<feature type="transmembrane region" description="Helical" evidence="9">
    <location>
        <begin position="62"/>
        <end position="79"/>
    </location>
</feature>
<dbReference type="InterPro" id="IPR003594">
    <property type="entry name" value="HATPase_dom"/>
</dbReference>
<keyword evidence="6 13" id="KW-0418">Kinase</keyword>
<dbReference type="PANTHER" id="PTHR24421:SF10">
    <property type="entry name" value="NITRATE_NITRITE SENSOR PROTEIN NARQ"/>
    <property type="match status" value="1"/>
</dbReference>
<keyword evidence="9" id="KW-1133">Transmembrane helix</keyword>
<keyword evidence="3" id="KW-0597">Phosphoprotein</keyword>
<keyword evidence="4" id="KW-0808">Transferase</keyword>
<name>A0ABV8I8K8_9ACTN</name>
<evidence type="ECO:0000313" key="13">
    <source>
        <dbReference type="EMBL" id="MFC4060471.1"/>
    </source>
</evidence>
<evidence type="ECO:0000256" key="3">
    <source>
        <dbReference type="ARBA" id="ARBA00022553"/>
    </source>
</evidence>
<feature type="domain" description="Signal transduction histidine kinase subgroup 3 dimerisation and phosphoacceptor" evidence="11">
    <location>
        <begin position="183"/>
        <end position="248"/>
    </location>
</feature>
<evidence type="ECO:0000256" key="9">
    <source>
        <dbReference type="SAM" id="Phobius"/>
    </source>
</evidence>
<keyword evidence="8" id="KW-0902">Two-component regulatory system</keyword>
<sequence>MSHRPPPTLVDWLVAVAVALFGIAEEAGGRTLTSDGPHRDWLIGAVVCAAGLVLLRRRAPFTVLAVYTAINIVSVVHLGDTASAWQYYVQLLLLFTLLAELPLRDRRVAAGLAGTAAFVAMMLTATGNAGAGDVAVALVMSTVAGGAGVAVRRYRRLALRAQELAVQAEERGELLAREAVAEERFRIARELHDVVAHSVSVMVMQAGATRLMLDPGQTAQREALNVVEETGREAVEELRRMVGLLRTGPESEGLAPQPGLARLDDLVTQMRAAGLDVTLTVEGTPAPLPAGLDLSAYRIVQEALTNTLRHAGPTRSRVTIAYRPRALCLDIVDEGPRDGHAHIGGGTGHGLVGMRERVALFHGTLSTGPLPAGGYGVRASIPLTEKVTVPR</sequence>
<comment type="catalytic activity">
    <reaction evidence="1">
        <text>ATP + protein L-histidine = ADP + protein N-phospho-L-histidine.</text>
        <dbReference type="EC" id="2.7.13.3"/>
    </reaction>
</comment>
<dbReference type="InterPro" id="IPR036890">
    <property type="entry name" value="HATPase_C_sf"/>
</dbReference>
<organism evidence="13 14">
    <name type="scientific">Planomonospora corallina</name>
    <dbReference type="NCBI Taxonomy" id="1806052"/>
    <lineage>
        <taxon>Bacteria</taxon>
        <taxon>Bacillati</taxon>
        <taxon>Actinomycetota</taxon>
        <taxon>Actinomycetes</taxon>
        <taxon>Streptosporangiales</taxon>
        <taxon>Streptosporangiaceae</taxon>
        <taxon>Planomonospora</taxon>
    </lineage>
</organism>
<dbReference type="EMBL" id="JBHSBM010000023">
    <property type="protein sequence ID" value="MFC4060471.1"/>
    <property type="molecule type" value="Genomic_DNA"/>
</dbReference>
<dbReference type="Pfam" id="PF07730">
    <property type="entry name" value="HisKA_3"/>
    <property type="match status" value="1"/>
</dbReference>
<feature type="transmembrane region" description="Helical" evidence="9">
    <location>
        <begin position="108"/>
        <end position="128"/>
    </location>
</feature>
<dbReference type="InterPro" id="IPR011712">
    <property type="entry name" value="Sig_transdc_His_kin_sub3_dim/P"/>
</dbReference>
<dbReference type="InterPro" id="IPR050482">
    <property type="entry name" value="Sensor_HK_TwoCompSys"/>
</dbReference>
<dbReference type="CDD" id="cd16917">
    <property type="entry name" value="HATPase_UhpB-NarQ-NarX-like"/>
    <property type="match status" value="1"/>
</dbReference>
<dbReference type="SUPFAM" id="SSF55874">
    <property type="entry name" value="ATPase domain of HSP90 chaperone/DNA topoisomerase II/histidine kinase"/>
    <property type="match status" value="1"/>
</dbReference>
<evidence type="ECO:0000256" key="7">
    <source>
        <dbReference type="ARBA" id="ARBA00022840"/>
    </source>
</evidence>
<feature type="transmembrane region" description="Helical" evidence="9">
    <location>
        <begin position="85"/>
        <end position="101"/>
    </location>
</feature>
<feature type="transmembrane region" description="Helical" evidence="9">
    <location>
        <begin position="39"/>
        <end position="55"/>
    </location>
</feature>
<dbReference type="Proteomes" id="UP001595850">
    <property type="component" value="Unassembled WGS sequence"/>
</dbReference>
<evidence type="ECO:0000256" key="8">
    <source>
        <dbReference type="ARBA" id="ARBA00023012"/>
    </source>
</evidence>
<dbReference type="Pfam" id="PF23539">
    <property type="entry name" value="DUF7134"/>
    <property type="match status" value="1"/>
</dbReference>
<dbReference type="EC" id="2.7.13.3" evidence="2"/>
<evidence type="ECO:0000256" key="4">
    <source>
        <dbReference type="ARBA" id="ARBA00022679"/>
    </source>
</evidence>
<dbReference type="RefSeq" id="WP_377289749.1">
    <property type="nucleotide sequence ID" value="NZ_JBHSBM010000023.1"/>
</dbReference>
<feature type="domain" description="Histidine kinase/HSP90-like ATPase" evidence="10">
    <location>
        <begin position="295"/>
        <end position="384"/>
    </location>
</feature>
<dbReference type="Gene3D" id="3.30.565.10">
    <property type="entry name" value="Histidine kinase-like ATPase, C-terminal domain"/>
    <property type="match status" value="1"/>
</dbReference>
<keyword evidence="9" id="KW-0812">Transmembrane</keyword>
<keyword evidence="5" id="KW-0547">Nucleotide-binding</keyword>
<dbReference type="PANTHER" id="PTHR24421">
    <property type="entry name" value="NITRATE/NITRITE SENSOR PROTEIN NARX-RELATED"/>
    <property type="match status" value="1"/>
</dbReference>
<evidence type="ECO:0000256" key="2">
    <source>
        <dbReference type="ARBA" id="ARBA00012438"/>
    </source>
</evidence>
<keyword evidence="7" id="KW-0067">ATP-binding</keyword>
<protein>
    <recommendedName>
        <fullName evidence="2">histidine kinase</fullName>
        <ecNumber evidence="2">2.7.13.3</ecNumber>
    </recommendedName>
</protein>
<feature type="domain" description="DUF7134" evidence="12">
    <location>
        <begin position="6"/>
        <end position="144"/>
    </location>
</feature>
<proteinExistence type="predicted"/>
<evidence type="ECO:0000259" key="10">
    <source>
        <dbReference type="Pfam" id="PF02518"/>
    </source>
</evidence>
<dbReference type="Gene3D" id="1.20.5.1930">
    <property type="match status" value="1"/>
</dbReference>
<evidence type="ECO:0000256" key="1">
    <source>
        <dbReference type="ARBA" id="ARBA00000085"/>
    </source>
</evidence>
<keyword evidence="9" id="KW-0472">Membrane</keyword>
<evidence type="ECO:0000259" key="12">
    <source>
        <dbReference type="Pfam" id="PF23539"/>
    </source>
</evidence>
<dbReference type="Pfam" id="PF02518">
    <property type="entry name" value="HATPase_c"/>
    <property type="match status" value="1"/>
</dbReference>
<evidence type="ECO:0000259" key="11">
    <source>
        <dbReference type="Pfam" id="PF07730"/>
    </source>
</evidence>
<accession>A0ABV8I8K8</accession>
<comment type="caution">
    <text evidence="13">The sequence shown here is derived from an EMBL/GenBank/DDBJ whole genome shotgun (WGS) entry which is preliminary data.</text>
</comment>
<evidence type="ECO:0000256" key="6">
    <source>
        <dbReference type="ARBA" id="ARBA00022777"/>
    </source>
</evidence>
<evidence type="ECO:0000256" key="5">
    <source>
        <dbReference type="ARBA" id="ARBA00022741"/>
    </source>
</evidence>
<keyword evidence="14" id="KW-1185">Reference proteome</keyword>
<reference evidence="14" key="1">
    <citation type="journal article" date="2019" name="Int. J. Syst. Evol. Microbiol.">
        <title>The Global Catalogue of Microorganisms (GCM) 10K type strain sequencing project: providing services to taxonomists for standard genome sequencing and annotation.</title>
        <authorList>
            <consortium name="The Broad Institute Genomics Platform"/>
            <consortium name="The Broad Institute Genome Sequencing Center for Infectious Disease"/>
            <person name="Wu L."/>
            <person name="Ma J."/>
        </authorList>
    </citation>
    <scope>NUCLEOTIDE SEQUENCE [LARGE SCALE GENOMIC DNA]</scope>
    <source>
        <strain evidence="14">TBRC 4489</strain>
    </source>
</reference>